<dbReference type="Pfam" id="PF10853">
    <property type="entry name" value="DUF2650"/>
    <property type="match status" value="1"/>
</dbReference>
<keyword evidence="2" id="KW-0732">Signal</keyword>
<protein>
    <submittedName>
        <fullName evidence="3">Uncharacterized protein</fullName>
    </submittedName>
</protein>
<dbReference type="PANTHER" id="PTHR34149:SF13">
    <property type="entry name" value="PROTEIN SUP-1"/>
    <property type="match status" value="1"/>
</dbReference>
<comment type="caution">
    <text evidence="3">The sequence shown here is derived from an EMBL/GenBank/DDBJ whole genome shotgun (WGS) entry which is preliminary data.</text>
</comment>
<proteinExistence type="predicted"/>
<keyword evidence="4" id="KW-1185">Reference proteome</keyword>
<keyword evidence="1" id="KW-0812">Transmembrane</keyword>
<evidence type="ECO:0000313" key="4">
    <source>
        <dbReference type="Proteomes" id="UP001152747"/>
    </source>
</evidence>
<dbReference type="OrthoDB" id="5874082at2759"/>
<dbReference type="EMBL" id="CANHGI010000003">
    <property type="protein sequence ID" value="CAI5444841.1"/>
    <property type="molecule type" value="Genomic_DNA"/>
</dbReference>
<dbReference type="PANTHER" id="PTHR34149">
    <property type="entry name" value="PROTEIN CBG11905-RELATED"/>
    <property type="match status" value="1"/>
</dbReference>
<keyword evidence="1" id="KW-1133">Transmembrane helix</keyword>
<gene>
    <name evidence="3" type="ORF">CAMP_LOCUS7478</name>
</gene>
<evidence type="ECO:0000256" key="1">
    <source>
        <dbReference type="SAM" id="Phobius"/>
    </source>
</evidence>
<evidence type="ECO:0000256" key="2">
    <source>
        <dbReference type="SAM" id="SignalP"/>
    </source>
</evidence>
<organism evidence="3 4">
    <name type="scientific">Caenorhabditis angaria</name>
    <dbReference type="NCBI Taxonomy" id="860376"/>
    <lineage>
        <taxon>Eukaryota</taxon>
        <taxon>Metazoa</taxon>
        <taxon>Ecdysozoa</taxon>
        <taxon>Nematoda</taxon>
        <taxon>Chromadorea</taxon>
        <taxon>Rhabditida</taxon>
        <taxon>Rhabditina</taxon>
        <taxon>Rhabditomorpha</taxon>
        <taxon>Rhabditoidea</taxon>
        <taxon>Rhabditidae</taxon>
        <taxon>Peloderinae</taxon>
        <taxon>Caenorhabditis</taxon>
    </lineage>
</organism>
<dbReference type="AlphaFoldDB" id="A0A9P1IGT5"/>
<feature type="transmembrane region" description="Helical" evidence="1">
    <location>
        <begin position="74"/>
        <end position="95"/>
    </location>
</feature>
<evidence type="ECO:0000313" key="3">
    <source>
        <dbReference type="EMBL" id="CAI5444841.1"/>
    </source>
</evidence>
<feature type="signal peptide" evidence="2">
    <location>
        <begin position="1"/>
        <end position="16"/>
    </location>
</feature>
<reference evidence="3" key="1">
    <citation type="submission" date="2022-11" db="EMBL/GenBank/DDBJ databases">
        <authorList>
            <person name="Kikuchi T."/>
        </authorList>
    </citation>
    <scope>NUCLEOTIDE SEQUENCE</scope>
    <source>
        <strain evidence="3">PS1010</strain>
    </source>
</reference>
<feature type="chain" id="PRO_5040403182" evidence="2">
    <location>
        <begin position="17"/>
        <end position="103"/>
    </location>
</feature>
<accession>A0A9P1IGT5</accession>
<sequence>MFGYLTLFACIAVSFAAEIQQEVKNAVNEVTSTKDGDVWCPILMGTHCGKSSVFHYWSCCGTLKNECCFNLQTWVWVVIAVFAVITVASVILSFIRCICCRRN</sequence>
<dbReference type="InterPro" id="IPR022559">
    <property type="entry name" value="SUP-1-like"/>
</dbReference>
<keyword evidence="1" id="KW-0472">Membrane</keyword>
<dbReference type="Proteomes" id="UP001152747">
    <property type="component" value="Unassembled WGS sequence"/>
</dbReference>
<name>A0A9P1IGT5_9PELO</name>